<feature type="transmembrane region" description="Helical" evidence="10">
    <location>
        <begin position="278"/>
        <end position="302"/>
    </location>
</feature>
<feature type="transmembrane region" description="Helical" evidence="10">
    <location>
        <begin position="112"/>
        <end position="136"/>
    </location>
</feature>
<dbReference type="GO" id="GO:0005886">
    <property type="term" value="C:plasma membrane"/>
    <property type="evidence" value="ECO:0007669"/>
    <property type="project" value="TreeGrafter"/>
</dbReference>
<keyword evidence="4 10" id="KW-1133">Transmembrane helix</keyword>
<evidence type="ECO:0000313" key="12">
    <source>
        <dbReference type="EMBL" id="CAL4780014.1"/>
    </source>
</evidence>
<keyword evidence="13" id="KW-1185">Reference proteome</keyword>
<dbReference type="SUPFAM" id="SSF81340">
    <property type="entry name" value="Clc chloride channel"/>
    <property type="match status" value="1"/>
</dbReference>
<feature type="transmembrane region" description="Helical" evidence="10">
    <location>
        <begin position="177"/>
        <end position="199"/>
    </location>
</feature>
<evidence type="ECO:0000313" key="13">
    <source>
        <dbReference type="Proteomes" id="UP001152797"/>
    </source>
</evidence>
<feature type="region of interest" description="Disordered" evidence="9">
    <location>
        <begin position="803"/>
        <end position="826"/>
    </location>
</feature>
<dbReference type="AlphaFoldDB" id="A0A9P1CI53"/>
<evidence type="ECO:0000313" key="11">
    <source>
        <dbReference type="EMBL" id="CAI3992702.1"/>
    </source>
</evidence>
<feature type="coiled-coil region" evidence="8">
    <location>
        <begin position="1030"/>
        <end position="1057"/>
    </location>
</feature>
<dbReference type="EMBL" id="CAMXCT020001745">
    <property type="protein sequence ID" value="CAL1146077.1"/>
    <property type="molecule type" value="Genomic_DNA"/>
</dbReference>
<evidence type="ECO:0000256" key="5">
    <source>
        <dbReference type="ARBA" id="ARBA00023065"/>
    </source>
</evidence>
<evidence type="ECO:0000256" key="4">
    <source>
        <dbReference type="ARBA" id="ARBA00022989"/>
    </source>
</evidence>
<dbReference type="GO" id="GO:0005794">
    <property type="term" value="C:Golgi apparatus"/>
    <property type="evidence" value="ECO:0007669"/>
    <property type="project" value="TreeGrafter"/>
</dbReference>
<organism evidence="11">
    <name type="scientific">Cladocopium goreaui</name>
    <dbReference type="NCBI Taxonomy" id="2562237"/>
    <lineage>
        <taxon>Eukaryota</taxon>
        <taxon>Sar</taxon>
        <taxon>Alveolata</taxon>
        <taxon>Dinophyceae</taxon>
        <taxon>Suessiales</taxon>
        <taxon>Symbiodiniaceae</taxon>
        <taxon>Cladocopium</taxon>
    </lineage>
</organism>
<feature type="transmembrane region" description="Helical" evidence="10">
    <location>
        <begin position="451"/>
        <end position="471"/>
    </location>
</feature>
<name>A0A9P1CI53_9DINO</name>
<dbReference type="Gene3D" id="1.10.3080.10">
    <property type="entry name" value="Clc chloride channel"/>
    <property type="match status" value="1"/>
</dbReference>
<evidence type="ECO:0000256" key="10">
    <source>
        <dbReference type="SAM" id="Phobius"/>
    </source>
</evidence>
<sequence>MSPFRRAISEGSSQQRHRCIVQSSCAEPEASTWRQHAVLELQKHRRGGHTESVLSVESAPNRSLVLDVAAATRGSSARDALWPSMPTVEMHGEEMSFTEQQAGERMSHCNRVWWHLQGWLLAIAVGICSSLSGAGLDVGVQGLSSLRFGVCSSNWMIPFRHCPEDSWVYWGEGPTGFAFNVGFGTFWACLAALLVYLFAPAAAGSGIPEVKTILNGFVMADVVSLRTLLIKISGLMLSVAAGMSLGKEGPLVHVAVCWAQQLSRFFPQFSNESKRRELFSAAAAAGVSTAFGAPLGGVLFSLEEVSSFFPSRTLIKAFTAAMAAAIVLSVLNTTNTKGLTLFSVEYSKACHPVEYLIFAGLGVVGGLVGAVFNAVNVRWSAFRMKPTFRKRVHPVLEVTCIALVTLLTSFPVAMTRVLSSDAIHALFEACDAGSGHQLRGHLKLCTENDEYAPASVALVFELLLAAIIRLLQTIITFGVPCPAGLFVPSLFTGAAIGRCVGVLIQAGNHEQALFPRTVEPGVYAMVGAAAVLGGVCRVTISLVAIMLELTGGMTYIVPFMIAVLIAKLVGDTLNEGIYDLYIVLKGYPFLQEDLDVTFTERCCDIMESGLTTLDISLQPTFSDLSWLVQNFHFPGYPVVMGDSFIGYMKREHLRELIGHLGRSGRTDDEMVQQDELLEVTDRNVMRMSPGASLTQAHKVFKQLGCKRIFLVGSMRGNSQDVLQGMLSKKNFLHFLKTGKIGHMRDYPNSQPYYGGERSPRRNASSTIARAAGLERFRNTSFVASLLSVSRERSSPMQLRTMLRSPEMSASSGEEDGPPFQAPSPKLTSVQNAGACVAFPKSAKKSNSTQCAKRNSWDCSKKALSPRRTTLQLADSKQKWPLSLAARPAMWEGLDTQGLSATSGASRGATTSRRVQGHLGLRRLPGQPLGPFERDKLLDSFNQFRQNGGHLPSMATSTSHFSRGVDLLDVQSHDMEALQQRCAELEALVTELKRTKRRSKPNSTSTVSLPGTPGGTRTPSTAPEQADIEDVAKFASRAEQAEQRAEVLAAELAAASARLAEVEDGASAKVAAAATSLRASAACLAAVEAVGGSDHNIYSRAQDANEARRRVEEELLKETAAAKKASSRECGTESWAPLGIRSEVSCWGDFLARLAMLATCFATWLAETRISSAKEVTAAKVIAAWRTSLCTRRTVGSLQADRASALRAQRSECDVLLLQAEARHRIALQKLRTELAEAQAKQKEASAAERLALQARNSRICPTI</sequence>
<feature type="transmembrane region" description="Helical" evidence="10">
    <location>
        <begin position="552"/>
        <end position="570"/>
    </location>
</feature>
<dbReference type="SUPFAM" id="SSF54631">
    <property type="entry name" value="CBS-domain pair"/>
    <property type="match status" value="1"/>
</dbReference>
<feature type="transmembrane region" description="Helical" evidence="10">
    <location>
        <begin position="395"/>
        <end position="414"/>
    </location>
</feature>
<dbReference type="GO" id="GO:0005769">
    <property type="term" value="C:early endosome"/>
    <property type="evidence" value="ECO:0007669"/>
    <property type="project" value="TreeGrafter"/>
</dbReference>
<protein>
    <submittedName>
        <fullName evidence="12">H(+)/Cl(-) exchange transporter 3 (Chloride channel protein 3) (ClC-3) (Chloride transporter ClC-3)</fullName>
    </submittedName>
</protein>
<feature type="transmembrane region" description="Helical" evidence="10">
    <location>
        <begin position="483"/>
        <end position="504"/>
    </location>
</feature>
<reference evidence="11" key="1">
    <citation type="submission" date="2022-10" db="EMBL/GenBank/DDBJ databases">
        <authorList>
            <person name="Chen Y."/>
            <person name="Dougan E. K."/>
            <person name="Chan C."/>
            <person name="Rhodes N."/>
            <person name="Thang M."/>
        </authorList>
    </citation>
    <scope>NUCLEOTIDE SEQUENCE</scope>
</reference>
<accession>A0A9P1CI53</accession>
<keyword evidence="7" id="KW-0868">Chloride</keyword>
<evidence type="ECO:0000256" key="8">
    <source>
        <dbReference type="SAM" id="Coils"/>
    </source>
</evidence>
<dbReference type="GO" id="GO:0005247">
    <property type="term" value="F:voltage-gated chloride channel activity"/>
    <property type="evidence" value="ECO:0007669"/>
    <property type="project" value="TreeGrafter"/>
</dbReference>
<feature type="transmembrane region" description="Helical" evidence="10">
    <location>
        <begin position="314"/>
        <end position="335"/>
    </location>
</feature>
<dbReference type="InterPro" id="IPR046342">
    <property type="entry name" value="CBS_dom_sf"/>
</dbReference>
<keyword evidence="3 10" id="KW-0812">Transmembrane</keyword>
<dbReference type="Proteomes" id="UP001152797">
    <property type="component" value="Unassembled WGS sequence"/>
</dbReference>
<keyword evidence="5" id="KW-0406">Ion transport</keyword>
<dbReference type="EMBL" id="CAMXCT010001745">
    <property type="protein sequence ID" value="CAI3992702.1"/>
    <property type="molecule type" value="Genomic_DNA"/>
</dbReference>
<dbReference type="PRINTS" id="PR00762">
    <property type="entry name" value="CLCHANNEL"/>
</dbReference>
<feature type="transmembrane region" description="Helical" evidence="10">
    <location>
        <begin position="355"/>
        <end position="375"/>
    </location>
</feature>
<keyword evidence="8" id="KW-0175">Coiled coil</keyword>
<dbReference type="EMBL" id="CAMXCT030001745">
    <property type="protein sequence ID" value="CAL4780014.1"/>
    <property type="molecule type" value="Genomic_DNA"/>
</dbReference>
<dbReference type="InterPro" id="IPR014743">
    <property type="entry name" value="Cl-channel_core"/>
</dbReference>
<dbReference type="InterPro" id="IPR001807">
    <property type="entry name" value="ClC"/>
</dbReference>
<dbReference type="Gene3D" id="3.10.580.10">
    <property type="entry name" value="CBS-domain"/>
    <property type="match status" value="1"/>
</dbReference>
<keyword evidence="2" id="KW-0813">Transport</keyword>
<comment type="caution">
    <text evidence="11">The sequence shown here is derived from an EMBL/GenBank/DDBJ whole genome shotgun (WGS) entry which is preliminary data.</text>
</comment>
<evidence type="ECO:0000256" key="2">
    <source>
        <dbReference type="ARBA" id="ARBA00022448"/>
    </source>
</evidence>
<proteinExistence type="predicted"/>
<feature type="transmembrane region" description="Helical" evidence="10">
    <location>
        <begin position="228"/>
        <end position="246"/>
    </location>
</feature>
<feature type="region of interest" description="Disordered" evidence="9">
    <location>
        <begin position="992"/>
        <end position="1023"/>
    </location>
</feature>
<evidence type="ECO:0000256" key="3">
    <source>
        <dbReference type="ARBA" id="ARBA00022692"/>
    </source>
</evidence>
<dbReference type="PANTHER" id="PTHR45711:SF6">
    <property type="entry name" value="CHLORIDE CHANNEL PROTEIN"/>
    <property type="match status" value="1"/>
</dbReference>
<evidence type="ECO:0000256" key="6">
    <source>
        <dbReference type="ARBA" id="ARBA00023136"/>
    </source>
</evidence>
<evidence type="ECO:0000256" key="1">
    <source>
        <dbReference type="ARBA" id="ARBA00004141"/>
    </source>
</evidence>
<gene>
    <name evidence="11" type="ORF">C1SCF055_LOCUS19506</name>
</gene>
<dbReference type="PANTHER" id="PTHR45711">
    <property type="entry name" value="CHLORIDE CHANNEL PROTEIN"/>
    <property type="match status" value="1"/>
</dbReference>
<evidence type="ECO:0000256" key="9">
    <source>
        <dbReference type="SAM" id="MobiDB-lite"/>
    </source>
</evidence>
<reference evidence="12 13" key="2">
    <citation type="submission" date="2024-05" db="EMBL/GenBank/DDBJ databases">
        <authorList>
            <person name="Chen Y."/>
            <person name="Shah S."/>
            <person name="Dougan E. K."/>
            <person name="Thang M."/>
            <person name="Chan C."/>
        </authorList>
    </citation>
    <scope>NUCLEOTIDE SEQUENCE [LARGE SCALE GENOMIC DNA]</scope>
</reference>
<dbReference type="OrthoDB" id="428525at2759"/>
<dbReference type="Pfam" id="PF00654">
    <property type="entry name" value="Voltage_CLC"/>
    <property type="match status" value="1"/>
</dbReference>
<evidence type="ECO:0000256" key="7">
    <source>
        <dbReference type="ARBA" id="ARBA00023214"/>
    </source>
</evidence>
<comment type="subcellular location">
    <subcellularLocation>
        <location evidence="1">Membrane</location>
        <topology evidence="1">Multi-pass membrane protein</topology>
    </subcellularLocation>
</comment>
<keyword evidence="6 10" id="KW-0472">Membrane</keyword>
<feature type="coiled-coil region" evidence="8">
    <location>
        <begin position="1220"/>
        <end position="1247"/>
    </location>
</feature>